<proteinExistence type="predicted"/>
<dbReference type="Gene3D" id="2.60.120.200">
    <property type="match status" value="1"/>
</dbReference>
<keyword evidence="2" id="KW-1133">Transmembrane helix</keyword>
<dbReference type="PANTHER" id="PTHR15036">
    <property type="entry name" value="PIKACHURIN-LIKE PROTEIN"/>
    <property type="match status" value="1"/>
</dbReference>
<evidence type="ECO:0000256" key="1">
    <source>
        <dbReference type="PROSITE-ProRule" id="PRU00122"/>
    </source>
</evidence>
<feature type="transmembrane region" description="Helical" evidence="2">
    <location>
        <begin position="146"/>
        <end position="166"/>
    </location>
</feature>
<gene>
    <name evidence="4" type="ORF">GPUH_LOCUS22120</name>
</gene>
<evidence type="ECO:0000313" key="5">
    <source>
        <dbReference type="Proteomes" id="UP000271098"/>
    </source>
</evidence>
<dbReference type="AlphaFoldDB" id="A0A183EMC9"/>
<dbReference type="PANTHER" id="PTHR15036:SF89">
    <property type="entry name" value="NEUREXIN 1, ISOFORM F"/>
    <property type="match status" value="1"/>
</dbReference>
<reference evidence="6" key="1">
    <citation type="submission" date="2016-06" db="UniProtKB">
        <authorList>
            <consortium name="WormBaseParasite"/>
        </authorList>
    </citation>
    <scope>IDENTIFICATION</scope>
</reference>
<evidence type="ECO:0000313" key="6">
    <source>
        <dbReference type="WBParaSite" id="GPUH_0002214701-mRNA-1"/>
    </source>
</evidence>
<keyword evidence="5" id="KW-1185">Reference proteome</keyword>
<organism evidence="6">
    <name type="scientific">Gongylonema pulchrum</name>
    <dbReference type="NCBI Taxonomy" id="637853"/>
    <lineage>
        <taxon>Eukaryota</taxon>
        <taxon>Metazoa</taxon>
        <taxon>Ecdysozoa</taxon>
        <taxon>Nematoda</taxon>
        <taxon>Chromadorea</taxon>
        <taxon>Rhabditida</taxon>
        <taxon>Spirurina</taxon>
        <taxon>Spiruromorpha</taxon>
        <taxon>Spiruroidea</taxon>
        <taxon>Gongylonematidae</taxon>
        <taxon>Gongylonema</taxon>
    </lineage>
</organism>
<evidence type="ECO:0000256" key="2">
    <source>
        <dbReference type="SAM" id="Phobius"/>
    </source>
</evidence>
<reference evidence="4 5" key="2">
    <citation type="submission" date="2018-11" db="EMBL/GenBank/DDBJ databases">
        <authorList>
            <consortium name="Pathogen Informatics"/>
        </authorList>
    </citation>
    <scope>NUCLEOTIDE SEQUENCE [LARGE SCALE GENOMIC DNA]</scope>
</reference>
<protein>
    <submittedName>
        <fullName evidence="6">LAM_G_DOMAIN domain-containing protein</fullName>
    </submittedName>
</protein>
<dbReference type="CDD" id="cd00110">
    <property type="entry name" value="LamG"/>
    <property type="match status" value="1"/>
</dbReference>
<dbReference type="PROSITE" id="PS50025">
    <property type="entry name" value="LAM_G_DOMAIN"/>
    <property type="match status" value="1"/>
</dbReference>
<dbReference type="InterPro" id="IPR001791">
    <property type="entry name" value="Laminin_G"/>
</dbReference>
<feature type="domain" description="Laminin G" evidence="3">
    <location>
        <begin position="1"/>
        <end position="176"/>
    </location>
</feature>
<keyword evidence="2" id="KW-0812">Transmembrane</keyword>
<dbReference type="InterPro" id="IPR050372">
    <property type="entry name" value="Neurexin-related_CASP"/>
</dbReference>
<dbReference type="EMBL" id="UYRT01094294">
    <property type="protein sequence ID" value="VDN39507.1"/>
    <property type="molecule type" value="Genomic_DNA"/>
</dbReference>
<dbReference type="WBParaSite" id="GPUH_0002214701-mRNA-1">
    <property type="protein sequence ID" value="GPUH_0002214701-mRNA-1"/>
    <property type="gene ID" value="GPUH_0002214701"/>
</dbReference>
<accession>A0A183EMC9</accession>
<sequence>MRPSTNRDEIAIGFRTRQATAVLLSVHCNVDGDFFTIFLKNGHLHVRFNLGSRDHDIGFLDALLNDDVHHAVYAQRREANLTLYIDNREPIRYTPPSNDSVFKLHLRFRGEMELVTLNMQWRVTVGASFNLLHRARRRKRERVYDTYNGFISGVNFNGLMILDMLAQDNALLRMAW</sequence>
<name>A0A183EMC9_9BILA</name>
<evidence type="ECO:0000259" key="3">
    <source>
        <dbReference type="PROSITE" id="PS50025"/>
    </source>
</evidence>
<dbReference type="SMART" id="SM00282">
    <property type="entry name" value="LamG"/>
    <property type="match status" value="1"/>
</dbReference>
<dbReference type="Pfam" id="PF02210">
    <property type="entry name" value="Laminin_G_2"/>
    <property type="match status" value="1"/>
</dbReference>
<keyword evidence="2" id="KW-0472">Membrane</keyword>
<dbReference type="InterPro" id="IPR013320">
    <property type="entry name" value="ConA-like_dom_sf"/>
</dbReference>
<evidence type="ECO:0000313" key="4">
    <source>
        <dbReference type="EMBL" id="VDN39507.1"/>
    </source>
</evidence>
<dbReference type="OrthoDB" id="6275838at2759"/>
<comment type="caution">
    <text evidence="1">Lacks conserved residue(s) required for the propagation of feature annotation.</text>
</comment>
<dbReference type="Proteomes" id="UP000271098">
    <property type="component" value="Unassembled WGS sequence"/>
</dbReference>
<dbReference type="SUPFAM" id="SSF49899">
    <property type="entry name" value="Concanavalin A-like lectins/glucanases"/>
    <property type="match status" value="1"/>
</dbReference>